<accession>A0ABS1SZM7</accession>
<sequence>MQTDNSTQLLSLLNNVTIIGNAKGDWQLPPTGVTFIFNGTKSLSQPDSKNSALINISNGPFAGSQCPFVVSAPFTDNELQALTRQLIEIAESLEKELNCWPSTGLVTTVLMANVADQLDVKRMSLLPSLKRELTMATDVHLPCMVHNWLGERRIALGLPNNKLNWPELILAQPDAFQELDNNAELNKGQYIDQCPFILLKQLREQTVSKLNQDKKQRETNLMLLNYLATSPIESWIHRSTQEKLLECELMFFNQTPEQTSSYWYLVDNQASQYLDGIRHRLAYCQQVTATEQLML</sequence>
<gene>
    <name evidence="1" type="ORF">JMA39_12805</name>
</gene>
<comment type="caution">
    <text evidence="1">The sequence shown here is derived from an EMBL/GenBank/DDBJ whole genome shotgun (WGS) entry which is preliminary data.</text>
</comment>
<organism evidence="1 2">
    <name type="scientific">Shewanella schlegeliana</name>
    <dbReference type="NCBI Taxonomy" id="190308"/>
    <lineage>
        <taxon>Bacteria</taxon>
        <taxon>Pseudomonadati</taxon>
        <taxon>Pseudomonadota</taxon>
        <taxon>Gammaproteobacteria</taxon>
        <taxon>Alteromonadales</taxon>
        <taxon>Shewanellaceae</taxon>
        <taxon>Shewanella</taxon>
    </lineage>
</organism>
<evidence type="ECO:0000313" key="1">
    <source>
        <dbReference type="EMBL" id="MBL4913996.1"/>
    </source>
</evidence>
<keyword evidence="2" id="KW-1185">Reference proteome</keyword>
<reference evidence="1 2" key="1">
    <citation type="submission" date="2021-01" db="EMBL/GenBank/DDBJ databases">
        <title>Genome sequence of Shewanella schlegeliana JCM 11561.</title>
        <authorList>
            <person name="Zhang H."/>
            <person name="Li C."/>
        </authorList>
    </citation>
    <scope>NUCLEOTIDE SEQUENCE [LARGE SCALE GENOMIC DNA]</scope>
    <source>
        <strain evidence="1 2">JCM 11561</strain>
    </source>
</reference>
<protein>
    <recommendedName>
        <fullName evidence="3">DUF4123 domain-containing protein</fullName>
    </recommendedName>
</protein>
<evidence type="ECO:0008006" key="3">
    <source>
        <dbReference type="Google" id="ProtNLM"/>
    </source>
</evidence>
<name>A0ABS1SZM7_9GAMM</name>
<dbReference type="RefSeq" id="WP_202722243.1">
    <property type="nucleotide sequence ID" value="NZ_BPEX01000027.1"/>
</dbReference>
<evidence type="ECO:0000313" key="2">
    <source>
        <dbReference type="Proteomes" id="UP000604898"/>
    </source>
</evidence>
<dbReference type="Proteomes" id="UP000604898">
    <property type="component" value="Unassembled WGS sequence"/>
</dbReference>
<proteinExistence type="predicted"/>
<dbReference type="EMBL" id="JAESVD010000006">
    <property type="protein sequence ID" value="MBL4913996.1"/>
    <property type="molecule type" value="Genomic_DNA"/>
</dbReference>